<dbReference type="AlphaFoldDB" id="A0A432ZH66"/>
<comment type="caution">
    <text evidence="2">The sequence shown here is derived from an EMBL/GenBank/DDBJ whole genome shotgun (WGS) entry which is preliminary data.</text>
</comment>
<dbReference type="Proteomes" id="UP000287908">
    <property type="component" value="Unassembled WGS sequence"/>
</dbReference>
<proteinExistence type="predicted"/>
<evidence type="ECO:0000313" key="3">
    <source>
        <dbReference type="Proteomes" id="UP000287908"/>
    </source>
</evidence>
<feature type="chain" id="PRO_5019256046" evidence="1">
    <location>
        <begin position="20"/>
        <end position="106"/>
    </location>
</feature>
<dbReference type="OrthoDB" id="10000492at2"/>
<accession>A0A432ZH66</accession>
<keyword evidence="1" id="KW-0732">Signal</keyword>
<dbReference type="EMBL" id="PIQF01000001">
    <property type="protein sequence ID" value="RUO77326.1"/>
    <property type="molecule type" value="Genomic_DNA"/>
</dbReference>
<organism evidence="2 3">
    <name type="scientific">Idiomarina seosinensis</name>
    <dbReference type="NCBI Taxonomy" id="281739"/>
    <lineage>
        <taxon>Bacteria</taxon>
        <taxon>Pseudomonadati</taxon>
        <taxon>Pseudomonadota</taxon>
        <taxon>Gammaproteobacteria</taxon>
        <taxon>Alteromonadales</taxon>
        <taxon>Idiomarinaceae</taxon>
        <taxon>Idiomarina</taxon>
    </lineage>
</organism>
<reference evidence="2 3" key="1">
    <citation type="journal article" date="2011" name="Front. Microbiol.">
        <title>Genomic signatures of strain selection and enhancement in Bacillus atrophaeus var. globigii, a historical biowarfare simulant.</title>
        <authorList>
            <person name="Gibbons H.S."/>
            <person name="Broomall S.M."/>
            <person name="McNew L.A."/>
            <person name="Daligault H."/>
            <person name="Chapman C."/>
            <person name="Bruce D."/>
            <person name="Karavis M."/>
            <person name="Krepps M."/>
            <person name="McGregor P.A."/>
            <person name="Hong C."/>
            <person name="Park K.H."/>
            <person name="Akmal A."/>
            <person name="Feldman A."/>
            <person name="Lin J.S."/>
            <person name="Chang W.E."/>
            <person name="Higgs B.W."/>
            <person name="Demirev P."/>
            <person name="Lindquist J."/>
            <person name="Liem A."/>
            <person name="Fochler E."/>
            <person name="Read T.D."/>
            <person name="Tapia R."/>
            <person name="Johnson S."/>
            <person name="Bishop-Lilly K.A."/>
            <person name="Detter C."/>
            <person name="Han C."/>
            <person name="Sozhamannan S."/>
            <person name="Rosenzweig C.N."/>
            <person name="Skowronski E.W."/>
        </authorList>
    </citation>
    <scope>NUCLEOTIDE SEQUENCE [LARGE SCALE GENOMIC DNA]</scope>
    <source>
        <strain evidence="2 3">CL-SP19</strain>
    </source>
</reference>
<feature type="signal peptide" evidence="1">
    <location>
        <begin position="1"/>
        <end position="19"/>
    </location>
</feature>
<dbReference type="RefSeq" id="WP_126783599.1">
    <property type="nucleotide sequence ID" value="NZ_PIQF01000001.1"/>
</dbReference>
<sequence length="106" mass="11609">MNKFILATAVSLFAAPAFAWAPSGDEQKIPENIQAEIQLYAELGASATGEEFARAFEENWDQNTDEYLYFSMRSIEVLGVELAGQLYGAGALWPRTPTTLTVSNAD</sequence>
<protein>
    <submittedName>
        <fullName evidence="2">Uncharacterized protein</fullName>
    </submittedName>
</protein>
<keyword evidence="3" id="KW-1185">Reference proteome</keyword>
<name>A0A432ZH66_9GAMM</name>
<gene>
    <name evidence="2" type="ORF">CWI81_02255</name>
</gene>
<evidence type="ECO:0000256" key="1">
    <source>
        <dbReference type="SAM" id="SignalP"/>
    </source>
</evidence>
<evidence type="ECO:0000313" key="2">
    <source>
        <dbReference type="EMBL" id="RUO77326.1"/>
    </source>
</evidence>